<evidence type="ECO:0000256" key="1">
    <source>
        <dbReference type="SAM" id="MobiDB-lite"/>
    </source>
</evidence>
<dbReference type="AlphaFoldDB" id="A0A1B6JLT7"/>
<organism evidence="2">
    <name type="scientific">Homalodisca liturata</name>
    <dbReference type="NCBI Taxonomy" id="320908"/>
    <lineage>
        <taxon>Eukaryota</taxon>
        <taxon>Metazoa</taxon>
        <taxon>Ecdysozoa</taxon>
        <taxon>Arthropoda</taxon>
        <taxon>Hexapoda</taxon>
        <taxon>Insecta</taxon>
        <taxon>Pterygota</taxon>
        <taxon>Neoptera</taxon>
        <taxon>Paraneoptera</taxon>
        <taxon>Hemiptera</taxon>
        <taxon>Auchenorrhyncha</taxon>
        <taxon>Membracoidea</taxon>
        <taxon>Cicadellidae</taxon>
        <taxon>Cicadellinae</taxon>
        <taxon>Proconiini</taxon>
        <taxon>Homalodisca</taxon>
    </lineage>
</organism>
<accession>A0A1B6JLT7</accession>
<reference evidence="2" key="1">
    <citation type="submission" date="2015-11" db="EMBL/GenBank/DDBJ databases">
        <title>De novo transcriptome assembly of four potential Pierce s Disease insect vectors from Arizona vineyards.</title>
        <authorList>
            <person name="Tassone E.E."/>
        </authorList>
    </citation>
    <scope>NUCLEOTIDE SEQUENCE</scope>
</reference>
<gene>
    <name evidence="2" type="ORF">g.59409</name>
</gene>
<evidence type="ECO:0000313" key="2">
    <source>
        <dbReference type="EMBL" id="JAT00151.1"/>
    </source>
</evidence>
<feature type="non-terminal residue" evidence="2">
    <location>
        <position position="111"/>
    </location>
</feature>
<feature type="region of interest" description="Disordered" evidence="1">
    <location>
        <begin position="1"/>
        <end position="21"/>
    </location>
</feature>
<feature type="region of interest" description="Disordered" evidence="1">
    <location>
        <begin position="62"/>
        <end position="111"/>
    </location>
</feature>
<proteinExistence type="predicted"/>
<dbReference type="EMBL" id="GECU01007556">
    <property type="protein sequence ID" value="JAT00151.1"/>
    <property type="molecule type" value="Transcribed_RNA"/>
</dbReference>
<name>A0A1B6JLT7_9HEMI</name>
<feature type="non-terminal residue" evidence="2">
    <location>
        <position position="1"/>
    </location>
</feature>
<protein>
    <submittedName>
        <fullName evidence="2">Uncharacterized protein</fullName>
    </submittedName>
</protein>
<sequence length="111" mass="12586">SHTTDHTIKKLRTENSTHENETYKNNFKVTIAPPMTATKLNSGETIADFYYKQTKKLKLENVKQKSLHPPPPLNSILNPETNRQLPSPENPKYTTLPNNSPFLEAGLKGKE</sequence>
<feature type="compositionally biased region" description="Polar residues" evidence="1">
    <location>
        <begin position="75"/>
        <end position="101"/>
    </location>
</feature>